<evidence type="ECO:0000256" key="3">
    <source>
        <dbReference type="ARBA" id="ARBA00022840"/>
    </source>
</evidence>
<feature type="compositionally biased region" description="Acidic residues" evidence="5">
    <location>
        <begin position="145"/>
        <end position="160"/>
    </location>
</feature>
<feature type="compositionally biased region" description="Acidic residues" evidence="5">
    <location>
        <begin position="237"/>
        <end position="251"/>
    </location>
</feature>
<dbReference type="GO" id="GO:0000796">
    <property type="term" value="C:condensin complex"/>
    <property type="evidence" value="ECO:0007669"/>
    <property type="project" value="TreeGrafter"/>
</dbReference>
<evidence type="ECO:0000313" key="8">
    <source>
        <dbReference type="Proteomes" id="UP000198372"/>
    </source>
</evidence>
<dbReference type="PANTHER" id="PTHR18937">
    <property type="entry name" value="STRUCTURAL MAINTENANCE OF CHROMOSOMES SMC FAMILY MEMBER"/>
    <property type="match status" value="1"/>
</dbReference>
<evidence type="ECO:0000256" key="5">
    <source>
        <dbReference type="SAM" id="MobiDB-lite"/>
    </source>
</evidence>
<name>A0A238FJ04_9BASI</name>
<feature type="region of interest" description="Disordered" evidence="5">
    <location>
        <begin position="1"/>
        <end position="266"/>
    </location>
</feature>
<dbReference type="Proteomes" id="UP000198372">
    <property type="component" value="Unassembled WGS sequence"/>
</dbReference>
<evidence type="ECO:0000259" key="6">
    <source>
        <dbReference type="Pfam" id="PF02463"/>
    </source>
</evidence>
<feature type="compositionally biased region" description="Acidic residues" evidence="5">
    <location>
        <begin position="191"/>
        <end position="210"/>
    </location>
</feature>
<feature type="domain" description="RecF/RecN/SMC N-terminal" evidence="6">
    <location>
        <begin position="305"/>
        <end position="370"/>
    </location>
</feature>
<sequence>MPPRRKAAAAVKQEEQSSDESMPQPTSRGGRATRTTASTSSAAGNKQGASSGARSARTARGKRNVVESEEEEEEEELGQEEKDDEEEDDDKVGARSVAKKAPTGDHRAETRRSTNSATSTSGPKATAATKSRTSRQSAKANKTPDEDETADNPFDVEEEDVKPTIPTKKRAAAVPSWGRGKKAAPVINSDEGSEAEQVEPAEDTEAELEEVASGNETEADEAQLPAAAQSQARDEPVVEEATPDADENGEEETQRPPPSQASRLSATPAPTAYDLAAQARAAALNHAALEKQREKEREGKPRLVIHQLVLEDFKSYRGRGVIGPFHKSFSSIVGPNGSGKSNTIDALLFVFGYRATKMRQGKLSELIHNSGVVVPEESSANPLAPTQEEADGVEYEDDESNDDGSFGKKKGGKKGKGKKKDANNAAAQEGLIGSCTVEIWFREIIDLPGRDDFTVVPNSQLIVARTAYRNNSSRYTWVGTRQGQILVCCFVNLHNILIPCSINGKVSSFTEVQTLLKARGIDLDHKRFLILQASPEDTSTLYHPTLH</sequence>
<feature type="region of interest" description="Disordered" evidence="5">
    <location>
        <begin position="376"/>
        <end position="423"/>
    </location>
</feature>
<dbReference type="OrthoDB" id="5575062at2759"/>
<feature type="compositionally biased region" description="Basic residues" evidence="5">
    <location>
        <begin position="407"/>
        <end position="419"/>
    </location>
</feature>
<proteinExistence type="predicted"/>
<evidence type="ECO:0000313" key="7">
    <source>
        <dbReference type="EMBL" id="SCV71158.1"/>
    </source>
</evidence>
<dbReference type="GO" id="GO:0007076">
    <property type="term" value="P:mitotic chromosome condensation"/>
    <property type="evidence" value="ECO:0007669"/>
    <property type="project" value="TreeGrafter"/>
</dbReference>
<feature type="compositionally biased region" description="Low complexity" evidence="5">
    <location>
        <begin position="26"/>
        <end position="56"/>
    </location>
</feature>
<dbReference type="GO" id="GO:0005634">
    <property type="term" value="C:nucleus"/>
    <property type="evidence" value="ECO:0007669"/>
    <property type="project" value="UniProtKB-SubCell"/>
</dbReference>
<dbReference type="Pfam" id="PF02463">
    <property type="entry name" value="SMC_N"/>
    <property type="match status" value="1"/>
</dbReference>
<dbReference type="Gene3D" id="3.40.50.300">
    <property type="entry name" value="P-loop containing nucleotide triphosphate hydrolases"/>
    <property type="match status" value="2"/>
</dbReference>
<evidence type="ECO:0000256" key="2">
    <source>
        <dbReference type="ARBA" id="ARBA00022741"/>
    </source>
</evidence>
<dbReference type="EMBL" id="FMSP01000007">
    <property type="protein sequence ID" value="SCV71158.1"/>
    <property type="molecule type" value="Genomic_DNA"/>
</dbReference>
<keyword evidence="2" id="KW-0547">Nucleotide-binding</keyword>
<keyword evidence="8" id="KW-1185">Reference proteome</keyword>
<comment type="subcellular location">
    <subcellularLocation>
        <location evidence="1">Nucleus</location>
    </subcellularLocation>
</comment>
<feature type="compositionally biased region" description="Basic and acidic residues" evidence="5">
    <location>
        <begin position="102"/>
        <end position="112"/>
    </location>
</feature>
<keyword evidence="4" id="KW-0539">Nucleus</keyword>
<keyword evidence="3" id="KW-0067">ATP-binding</keyword>
<protein>
    <submittedName>
        <fullName evidence="7">BQ2448_2746 protein</fullName>
    </submittedName>
</protein>
<dbReference type="AlphaFoldDB" id="A0A238FJ04"/>
<dbReference type="STRING" id="269621.A0A238FJ04"/>
<evidence type="ECO:0000256" key="4">
    <source>
        <dbReference type="ARBA" id="ARBA00023242"/>
    </source>
</evidence>
<feature type="compositionally biased region" description="Polar residues" evidence="5">
    <location>
        <begin position="128"/>
        <end position="140"/>
    </location>
</feature>
<dbReference type="SUPFAM" id="SSF52540">
    <property type="entry name" value="P-loop containing nucleoside triphosphate hydrolases"/>
    <property type="match status" value="1"/>
</dbReference>
<gene>
    <name evidence="7" type="ORF">BQ2448_2746</name>
</gene>
<dbReference type="InterPro" id="IPR027417">
    <property type="entry name" value="P-loop_NTPase"/>
</dbReference>
<evidence type="ECO:0000256" key="1">
    <source>
        <dbReference type="ARBA" id="ARBA00004123"/>
    </source>
</evidence>
<accession>A0A238FJ04</accession>
<dbReference type="PANTHER" id="PTHR18937:SF172">
    <property type="entry name" value="STRUCTURAL MAINTENANCE OF CHROMOSOMES PROTEIN"/>
    <property type="match status" value="1"/>
</dbReference>
<feature type="compositionally biased region" description="Acidic residues" evidence="5">
    <location>
        <begin position="67"/>
        <end position="90"/>
    </location>
</feature>
<dbReference type="GO" id="GO:0005524">
    <property type="term" value="F:ATP binding"/>
    <property type="evidence" value="ECO:0007669"/>
    <property type="project" value="UniProtKB-KW"/>
</dbReference>
<feature type="compositionally biased region" description="Acidic residues" evidence="5">
    <location>
        <begin position="388"/>
        <end position="402"/>
    </location>
</feature>
<organism evidence="7 8">
    <name type="scientific">Microbotryum intermedium</name>
    <dbReference type="NCBI Taxonomy" id="269621"/>
    <lineage>
        <taxon>Eukaryota</taxon>
        <taxon>Fungi</taxon>
        <taxon>Dikarya</taxon>
        <taxon>Basidiomycota</taxon>
        <taxon>Pucciniomycotina</taxon>
        <taxon>Microbotryomycetes</taxon>
        <taxon>Microbotryales</taxon>
        <taxon>Microbotryaceae</taxon>
        <taxon>Microbotryum</taxon>
    </lineage>
</organism>
<dbReference type="InterPro" id="IPR003395">
    <property type="entry name" value="RecF/RecN/SMC_N"/>
</dbReference>
<reference evidence="8" key="1">
    <citation type="submission" date="2016-09" db="EMBL/GenBank/DDBJ databases">
        <authorList>
            <person name="Jeantristanb JTB J.-T."/>
            <person name="Ricardo R."/>
        </authorList>
    </citation>
    <scope>NUCLEOTIDE SEQUENCE [LARGE SCALE GENOMIC DNA]</scope>
</reference>